<organism evidence="1 2">
    <name type="scientific">Escherichia phage sortsyn</name>
    <dbReference type="NCBI Taxonomy" id="2696447"/>
    <lineage>
        <taxon>Viruses</taxon>
        <taxon>Duplodnaviria</taxon>
        <taxon>Heunggongvirae</taxon>
        <taxon>Uroviricota</taxon>
        <taxon>Caudoviricetes</taxon>
        <taxon>Murrayvirus</taxon>
        <taxon>Murrayvirus EC2</taxon>
    </lineage>
</organism>
<evidence type="ECO:0000313" key="2">
    <source>
        <dbReference type="Proteomes" id="UP000464017"/>
    </source>
</evidence>
<reference evidence="2" key="1">
    <citation type="submission" date="2019-12" db="EMBL/GenBank/DDBJ databases">
        <authorList>
            <person name="Olsen N.S."/>
            <person name="Junco L.M.F."/>
            <person name="Kot W."/>
            <person name="Hansen L.H."/>
        </authorList>
    </citation>
    <scope>NUCLEOTIDE SEQUENCE [LARGE SCALE GENOMIC DNA]</scope>
</reference>
<gene>
    <name evidence="1" type="ORF">sortsyn_51</name>
</gene>
<dbReference type="Proteomes" id="UP000464017">
    <property type="component" value="Segment"/>
</dbReference>
<sequence length="156" mass="17650">MVPATDQRDYKMTTKTYIKKQFICLCVADGTRSSFYKRGETYVSDHDLGDLYSVEKHTKDNSDPALVLLETREIEIVYEEPTAERIAELALPLLENGLQTLRASFYMAEQKFLADIASIRQLTYKGPIEGDYVAAADSARDVTPRKDDDVEDAEIV</sequence>
<protein>
    <submittedName>
        <fullName evidence="1">Uncharacterized protein</fullName>
    </submittedName>
</protein>
<proteinExistence type="predicted"/>
<evidence type="ECO:0000313" key="1">
    <source>
        <dbReference type="EMBL" id="QHR72916.1"/>
    </source>
</evidence>
<name>A0A6B9X764_9CAUD</name>
<dbReference type="EMBL" id="MN850623">
    <property type="protein sequence ID" value="QHR72916.1"/>
    <property type="molecule type" value="Genomic_DNA"/>
</dbReference>
<accession>A0A6B9X764</accession>